<dbReference type="PROSITE" id="PS50240">
    <property type="entry name" value="TRYPSIN_DOM"/>
    <property type="match status" value="1"/>
</dbReference>
<dbReference type="SMART" id="SM00020">
    <property type="entry name" value="Tryp_SPc"/>
    <property type="match status" value="1"/>
</dbReference>
<organism evidence="3 4">
    <name type="scientific">Nocardioides flavus</name>
    <name type="common">ex Wang et al. 2016</name>
    <dbReference type="NCBI Taxonomy" id="2058780"/>
    <lineage>
        <taxon>Bacteria</taxon>
        <taxon>Bacillati</taxon>
        <taxon>Actinomycetota</taxon>
        <taxon>Actinomycetes</taxon>
        <taxon>Propionibacteriales</taxon>
        <taxon>Nocardioidaceae</taxon>
        <taxon>Nocardioides</taxon>
    </lineage>
</organism>
<reference evidence="4" key="1">
    <citation type="journal article" date="2019" name="Int. J. Syst. Evol. Microbiol.">
        <title>The Global Catalogue of Microorganisms (GCM) 10K type strain sequencing project: providing services to taxonomists for standard genome sequencing and annotation.</title>
        <authorList>
            <consortium name="The Broad Institute Genomics Platform"/>
            <consortium name="The Broad Institute Genome Sequencing Center for Infectious Disease"/>
            <person name="Wu L."/>
            <person name="Ma J."/>
        </authorList>
    </citation>
    <scope>NUCLEOTIDE SEQUENCE [LARGE SCALE GENOMIC DNA]</scope>
    <source>
        <strain evidence="4">CGMCC 1.12791</strain>
    </source>
</reference>
<evidence type="ECO:0000259" key="2">
    <source>
        <dbReference type="PROSITE" id="PS50240"/>
    </source>
</evidence>
<dbReference type="InterPro" id="IPR043504">
    <property type="entry name" value="Peptidase_S1_PA_chymotrypsin"/>
</dbReference>
<dbReference type="PROSITE" id="PS00134">
    <property type="entry name" value="TRYPSIN_HIS"/>
    <property type="match status" value="1"/>
</dbReference>
<sequence>MSLHLGRLTVTSLASAALLVSTTQPAGAIVGGAPDDYEHPYVGQLLFYVPDAVDSRFDDPGGWFNCTGTLLDADTVLTAGHCTYAVGIEGEAPEDPLHGGTDVWFSVEEEPDYSILPRSSTYVPDRNQERYDDWSAALDASPTWHEAETTYTHPEYVDAAFLLHDVAVVELSEPVLVDGEGRPLTEFGTLPEEDHLDTYYSRAAKRDGLFESVGYGLEGSSPKSSFGGDTRRKADRRLVSFKGAYGYKDIAVMFSHAGRGTSGGTCFGDSGGPTFDISTPELEEQNLVVAVTSFGLNYNCNASGSYRLDQADDLAFLADPAGAYE</sequence>
<name>A0ABQ3HQ72_9ACTN</name>
<evidence type="ECO:0000313" key="4">
    <source>
        <dbReference type="Proteomes" id="UP000597341"/>
    </source>
</evidence>
<evidence type="ECO:0000313" key="3">
    <source>
        <dbReference type="EMBL" id="GHE18319.1"/>
    </source>
</evidence>
<keyword evidence="1" id="KW-0732">Signal</keyword>
<gene>
    <name evidence="3" type="ORF">GCM10011376_29290</name>
</gene>
<dbReference type="PANTHER" id="PTHR24260:SF132">
    <property type="entry name" value="PEPTIDASE S1 DOMAIN-CONTAINING PROTEIN"/>
    <property type="match status" value="1"/>
</dbReference>
<dbReference type="InterPro" id="IPR018114">
    <property type="entry name" value="TRYPSIN_HIS"/>
</dbReference>
<proteinExistence type="predicted"/>
<dbReference type="SUPFAM" id="SSF50494">
    <property type="entry name" value="Trypsin-like serine proteases"/>
    <property type="match status" value="1"/>
</dbReference>
<keyword evidence="4" id="KW-1185">Reference proteome</keyword>
<feature type="domain" description="Peptidase S1" evidence="2">
    <location>
        <begin position="29"/>
        <end position="325"/>
    </location>
</feature>
<dbReference type="InterPro" id="IPR051333">
    <property type="entry name" value="CLIP_Serine_Protease"/>
</dbReference>
<accession>A0ABQ3HQ72</accession>
<dbReference type="EMBL" id="BNAD01000009">
    <property type="protein sequence ID" value="GHE18319.1"/>
    <property type="molecule type" value="Genomic_DNA"/>
</dbReference>
<dbReference type="InterPro" id="IPR001314">
    <property type="entry name" value="Peptidase_S1A"/>
</dbReference>
<dbReference type="Proteomes" id="UP000597341">
    <property type="component" value="Unassembled WGS sequence"/>
</dbReference>
<feature type="signal peptide" evidence="1">
    <location>
        <begin position="1"/>
        <end position="28"/>
    </location>
</feature>
<feature type="chain" id="PRO_5045434132" description="Peptidase S1 domain-containing protein" evidence="1">
    <location>
        <begin position="29"/>
        <end position="325"/>
    </location>
</feature>
<dbReference type="PRINTS" id="PR00722">
    <property type="entry name" value="CHYMOTRYPSIN"/>
</dbReference>
<dbReference type="InterPro" id="IPR001254">
    <property type="entry name" value="Trypsin_dom"/>
</dbReference>
<dbReference type="InterPro" id="IPR009003">
    <property type="entry name" value="Peptidase_S1_PA"/>
</dbReference>
<protein>
    <recommendedName>
        <fullName evidence="2">Peptidase S1 domain-containing protein</fullName>
    </recommendedName>
</protein>
<dbReference type="PANTHER" id="PTHR24260">
    <property type="match status" value="1"/>
</dbReference>
<dbReference type="Pfam" id="PF00089">
    <property type="entry name" value="Trypsin"/>
    <property type="match status" value="1"/>
</dbReference>
<evidence type="ECO:0000256" key="1">
    <source>
        <dbReference type="SAM" id="SignalP"/>
    </source>
</evidence>
<dbReference type="RefSeq" id="WP_191280227.1">
    <property type="nucleotide sequence ID" value="NZ_BNAD01000009.1"/>
</dbReference>
<dbReference type="Gene3D" id="2.40.10.10">
    <property type="entry name" value="Trypsin-like serine proteases"/>
    <property type="match status" value="1"/>
</dbReference>
<comment type="caution">
    <text evidence="3">The sequence shown here is derived from an EMBL/GenBank/DDBJ whole genome shotgun (WGS) entry which is preliminary data.</text>
</comment>